<proteinExistence type="predicted"/>
<comment type="caution">
    <text evidence="1">The sequence shown here is derived from an EMBL/GenBank/DDBJ whole genome shotgun (WGS) entry which is preliminary data.</text>
</comment>
<dbReference type="AlphaFoldDB" id="A0A927A1B2"/>
<evidence type="ECO:0008006" key="3">
    <source>
        <dbReference type="Google" id="ProtNLM"/>
    </source>
</evidence>
<dbReference type="EMBL" id="JACJQU010000006">
    <property type="protein sequence ID" value="MBD2294439.1"/>
    <property type="molecule type" value="Genomic_DNA"/>
</dbReference>
<name>A0A927A1B2_9NOST</name>
<evidence type="ECO:0000313" key="2">
    <source>
        <dbReference type="Proteomes" id="UP000662185"/>
    </source>
</evidence>
<accession>A0A927A1B2</accession>
<organism evidence="1 2">
    <name type="scientific">Anabaena sphaerica FACHB-251</name>
    <dbReference type="NCBI Taxonomy" id="2692883"/>
    <lineage>
        <taxon>Bacteria</taxon>
        <taxon>Bacillati</taxon>
        <taxon>Cyanobacteriota</taxon>
        <taxon>Cyanophyceae</taxon>
        <taxon>Nostocales</taxon>
        <taxon>Nostocaceae</taxon>
        <taxon>Anabaena</taxon>
    </lineage>
</organism>
<keyword evidence="2" id="KW-1185">Reference proteome</keyword>
<dbReference type="Proteomes" id="UP000662185">
    <property type="component" value="Unassembled WGS sequence"/>
</dbReference>
<evidence type="ECO:0000313" key="1">
    <source>
        <dbReference type="EMBL" id="MBD2294439.1"/>
    </source>
</evidence>
<sequence>MSNYQELLEQAKNLTPEEQLKLVENLSILIRQQLKMTSKPKRSILELRGLGKEIWGNIDAQEYVNQERDSWNG</sequence>
<protein>
    <recommendedName>
        <fullName evidence="3">DUF2281 domain-containing protein</fullName>
    </recommendedName>
</protein>
<dbReference type="RefSeq" id="WP_168499462.1">
    <property type="nucleotide sequence ID" value="NZ_JACJQU010000006.1"/>
</dbReference>
<gene>
    <name evidence="1" type="ORF">H6G06_13355</name>
</gene>
<reference evidence="2" key="1">
    <citation type="journal article" date="2020" name="ISME J.">
        <title>Comparative genomics reveals insights into cyanobacterial evolution and habitat adaptation.</title>
        <authorList>
            <person name="Chen M.Y."/>
            <person name="Teng W.K."/>
            <person name="Zhao L."/>
            <person name="Hu C.X."/>
            <person name="Zhou Y.K."/>
            <person name="Han B.P."/>
            <person name="Song L.R."/>
            <person name="Shu W.S."/>
        </authorList>
    </citation>
    <scope>NUCLEOTIDE SEQUENCE [LARGE SCALE GENOMIC DNA]</scope>
    <source>
        <strain evidence="2">FACHB-251</strain>
    </source>
</reference>